<proteinExistence type="predicted"/>
<sequence length="85" mass="9637">MSENPTIGFRKLERVGRAGWLSTNALEFRLKMYKVLNKNNRRAIVIAYMGVKPIAPVKPSPANIVNRTNHNSVKGHPHCLPCERE</sequence>
<dbReference type="Proteomes" id="UP001054945">
    <property type="component" value="Unassembled WGS sequence"/>
</dbReference>
<evidence type="ECO:0000256" key="1">
    <source>
        <dbReference type="SAM" id="MobiDB-lite"/>
    </source>
</evidence>
<protein>
    <submittedName>
        <fullName evidence="2">Uncharacterized protein</fullName>
    </submittedName>
</protein>
<dbReference type="EMBL" id="BPLR01005574">
    <property type="protein sequence ID" value="GIY03405.1"/>
    <property type="molecule type" value="Genomic_DNA"/>
</dbReference>
<keyword evidence="3" id="KW-1185">Reference proteome</keyword>
<feature type="region of interest" description="Disordered" evidence="1">
    <location>
        <begin position="62"/>
        <end position="85"/>
    </location>
</feature>
<dbReference type="AlphaFoldDB" id="A0AAV4Q1U1"/>
<comment type="caution">
    <text evidence="2">The sequence shown here is derived from an EMBL/GenBank/DDBJ whole genome shotgun (WGS) entry which is preliminary data.</text>
</comment>
<organism evidence="2 3">
    <name type="scientific">Caerostris extrusa</name>
    <name type="common">Bark spider</name>
    <name type="synonym">Caerostris bankana</name>
    <dbReference type="NCBI Taxonomy" id="172846"/>
    <lineage>
        <taxon>Eukaryota</taxon>
        <taxon>Metazoa</taxon>
        <taxon>Ecdysozoa</taxon>
        <taxon>Arthropoda</taxon>
        <taxon>Chelicerata</taxon>
        <taxon>Arachnida</taxon>
        <taxon>Araneae</taxon>
        <taxon>Araneomorphae</taxon>
        <taxon>Entelegynae</taxon>
        <taxon>Araneoidea</taxon>
        <taxon>Araneidae</taxon>
        <taxon>Caerostris</taxon>
    </lineage>
</organism>
<reference evidence="2 3" key="1">
    <citation type="submission" date="2021-06" db="EMBL/GenBank/DDBJ databases">
        <title>Caerostris extrusa draft genome.</title>
        <authorList>
            <person name="Kono N."/>
            <person name="Arakawa K."/>
        </authorList>
    </citation>
    <scope>NUCLEOTIDE SEQUENCE [LARGE SCALE GENOMIC DNA]</scope>
</reference>
<gene>
    <name evidence="2" type="ORF">CEXT_794911</name>
</gene>
<evidence type="ECO:0000313" key="3">
    <source>
        <dbReference type="Proteomes" id="UP001054945"/>
    </source>
</evidence>
<feature type="compositionally biased region" description="Polar residues" evidence="1">
    <location>
        <begin position="63"/>
        <end position="72"/>
    </location>
</feature>
<evidence type="ECO:0000313" key="2">
    <source>
        <dbReference type="EMBL" id="GIY03405.1"/>
    </source>
</evidence>
<name>A0AAV4Q1U1_CAEEX</name>
<accession>A0AAV4Q1U1</accession>